<gene>
    <name evidence="2" type="ORF">SAMN02982985_01897</name>
</gene>
<evidence type="ECO:0000313" key="3">
    <source>
        <dbReference type="Proteomes" id="UP000199470"/>
    </source>
</evidence>
<dbReference type="AlphaFoldDB" id="A0A1I4LER9"/>
<name>A0A1I4LER9_9BURK</name>
<dbReference type="PANTHER" id="PTHR38595">
    <property type="entry name" value="CYTOPLASMIC PROTEIN-RELATED"/>
    <property type="match status" value="1"/>
</dbReference>
<evidence type="ECO:0000259" key="1">
    <source>
        <dbReference type="Pfam" id="PF04965"/>
    </source>
</evidence>
<dbReference type="STRING" id="758825.SAMN02982985_01897"/>
<dbReference type="RefSeq" id="WP_093386836.1">
    <property type="nucleotide sequence ID" value="NZ_FOTW01000009.1"/>
</dbReference>
<dbReference type="InterPro" id="IPR017737">
    <property type="entry name" value="TssE1-like"/>
</dbReference>
<dbReference type="InterPro" id="IPR053176">
    <property type="entry name" value="T6SS_TssE1-like"/>
</dbReference>
<sequence>MTPHYAPGLFDRLLDDQPHAATRGGRAGWTLEQLKDAVARDLEALLNTRAALPAGLLEAYPEVGNSIVNYGLIDFAGMCLTSSEDQKLICAAVQRAIERHEPRLSAVSASLRVRGTCVNRVDFLISARLKVDAAAELVRFDAVLKPSTQQYAIRQLGHAEQDTSS</sequence>
<keyword evidence="3" id="KW-1185">Reference proteome</keyword>
<dbReference type="OrthoDB" id="119583at2"/>
<dbReference type="Gene3D" id="3.10.450.40">
    <property type="match status" value="1"/>
</dbReference>
<proteinExistence type="predicted"/>
<protein>
    <submittedName>
        <fullName evidence="2">Type VI secretion system protein ImpF</fullName>
    </submittedName>
</protein>
<reference evidence="2 3" key="1">
    <citation type="submission" date="2016-10" db="EMBL/GenBank/DDBJ databases">
        <authorList>
            <person name="de Groot N.N."/>
        </authorList>
    </citation>
    <scope>NUCLEOTIDE SEQUENCE [LARGE SCALE GENOMIC DNA]</scope>
    <source>
        <strain evidence="2 3">ATCC 43154</strain>
    </source>
</reference>
<dbReference type="NCBIfam" id="TIGR03357">
    <property type="entry name" value="VI_zyme"/>
    <property type="match status" value="1"/>
</dbReference>
<feature type="domain" description="IraD/Gp25-like" evidence="1">
    <location>
        <begin position="33"/>
        <end position="132"/>
    </location>
</feature>
<dbReference type="Proteomes" id="UP000199470">
    <property type="component" value="Unassembled WGS sequence"/>
</dbReference>
<dbReference type="Pfam" id="PF04965">
    <property type="entry name" value="GPW_gp25"/>
    <property type="match status" value="1"/>
</dbReference>
<dbReference type="SUPFAM" id="SSF160719">
    <property type="entry name" value="gpW/gp25-like"/>
    <property type="match status" value="1"/>
</dbReference>
<accession>A0A1I4LER9</accession>
<organism evidence="2 3">
    <name type="scientific">Rugamonas rubra</name>
    <dbReference type="NCBI Taxonomy" id="758825"/>
    <lineage>
        <taxon>Bacteria</taxon>
        <taxon>Pseudomonadati</taxon>
        <taxon>Pseudomonadota</taxon>
        <taxon>Betaproteobacteria</taxon>
        <taxon>Burkholderiales</taxon>
        <taxon>Oxalobacteraceae</taxon>
        <taxon>Telluria group</taxon>
        <taxon>Rugamonas</taxon>
    </lineage>
</organism>
<evidence type="ECO:0000313" key="2">
    <source>
        <dbReference type="EMBL" id="SFL89097.1"/>
    </source>
</evidence>
<dbReference type="InterPro" id="IPR007048">
    <property type="entry name" value="IraD/Gp25-like"/>
</dbReference>
<dbReference type="PANTHER" id="PTHR38595:SF2">
    <property type="entry name" value="TYPE VI SECRETION SYSTEM BASEPLATE SUBUNIT TSSE"/>
    <property type="match status" value="1"/>
</dbReference>
<dbReference type="EMBL" id="FOTW01000009">
    <property type="protein sequence ID" value="SFL89097.1"/>
    <property type="molecule type" value="Genomic_DNA"/>
</dbReference>